<keyword evidence="9" id="KW-0460">Magnesium</keyword>
<dbReference type="InterPro" id="IPR000571">
    <property type="entry name" value="Znf_CCCH"/>
</dbReference>
<dbReference type="PANTHER" id="PTHR12876:SF35">
    <property type="entry name" value="LD08718P-RELATED"/>
    <property type="match status" value="1"/>
</dbReference>
<evidence type="ECO:0000256" key="2">
    <source>
        <dbReference type="ARBA" id="ARBA00010922"/>
    </source>
</evidence>
<feature type="region of interest" description="Disordered" evidence="11">
    <location>
        <begin position="608"/>
        <end position="635"/>
    </location>
</feature>
<feature type="compositionally biased region" description="Acidic residues" evidence="11">
    <location>
        <begin position="52"/>
        <end position="62"/>
    </location>
</feature>
<evidence type="ECO:0000256" key="12">
    <source>
        <dbReference type="SAM" id="SignalP"/>
    </source>
</evidence>
<feature type="compositionally biased region" description="Low complexity" evidence="11">
    <location>
        <begin position="610"/>
        <end position="635"/>
    </location>
</feature>
<keyword evidence="4 10" id="KW-0479">Metal-binding</keyword>
<keyword evidence="5" id="KW-0255">Endonuclease</keyword>
<protein>
    <recommendedName>
        <fullName evidence="13">C3H1-type domain-containing protein</fullName>
    </recommendedName>
</protein>
<evidence type="ECO:0000256" key="1">
    <source>
        <dbReference type="ARBA" id="ARBA00001946"/>
    </source>
</evidence>
<dbReference type="CDD" id="cd18729">
    <property type="entry name" value="PIN_Zc3h12-like"/>
    <property type="match status" value="1"/>
</dbReference>
<gene>
    <name evidence="14" type="ORF">V9T40_011389</name>
</gene>
<evidence type="ECO:0000256" key="6">
    <source>
        <dbReference type="ARBA" id="ARBA00022771"/>
    </source>
</evidence>
<dbReference type="InterPro" id="IPR051101">
    <property type="entry name" value="ZC3H12/N4BP1_RNase_Reg"/>
</dbReference>
<sequence>MNFDLNIGIIFLCFQNYVNSLCDEVEIDEKLKSCVHGGGGGNYSSLGGGDDSSYDSDYEGSEEQTHGHNDVSRTVSDTLGQEFSEYVSTAPSAQPDFAYQSKVEFALKLGYTEKLVQAALQKLGPNPEQNELLAELIKLGAHQHSSSRLKSDSDSCDNVDEFSEQSSIPSCDRGKLRPIVVDGSNVAMSHGNKEVFSCRGIKICVDWFRARGHTEITVFVPKWRKETPRPDNPVIDQDILHELERERLLVFTPSREVGGKRMVCYDDRYILKLAADNDGIVVSNDNYRDLIPECPEFRKVVEERILMYSFVNDRFMPPDDPLGRSGPTLDNFLKMPSFRKNETCPYGKKCTYGNKCKYSHPERGLGPQKSVTERLVENAQKQLQARNFDAGSKKLKGKSLSLPLQSSSTDEGGPCSFVGQTAQYRKQPLSRAKSTTLNSNNKPADLVDPAKSPGCVPCSPNSLSVHMAHARQQPPATSPNYYHRMVYPQASLPLGQSDVVPSFMSTPSGASAAALEHGAGSGGANLHRKLQRQLSINPTCDPRIYQMQRQLTSPDSRHHPAAHHMPASRHFSYQDQNYLSAHSNVTRISSAPPASLHYSVPSEYTHGSCSDPQLNLSSPSSSALPPNYPSSSSLWPMPSPVTSNSHSYMLMPQNIEESRRKLHYHLASIFPEDQVDAAMRCYPNETNPQKICAAILSMFSPKS</sequence>
<dbReference type="InterPro" id="IPR040546">
    <property type="entry name" value="Rege-1_UBA-like"/>
</dbReference>
<keyword evidence="15" id="KW-1185">Reference proteome</keyword>
<evidence type="ECO:0000313" key="15">
    <source>
        <dbReference type="Proteomes" id="UP001367676"/>
    </source>
</evidence>
<dbReference type="EMBL" id="JBBCAQ010000037">
    <property type="protein sequence ID" value="KAK7574198.1"/>
    <property type="molecule type" value="Genomic_DNA"/>
</dbReference>
<evidence type="ECO:0000256" key="3">
    <source>
        <dbReference type="ARBA" id="ARBA00022722"/>
    </source>
</evidence>
<dbReference type="Pfam" id="PF11977">
    <property type="entry name" value="RNase_Zc3h12a"/>
    <property type="match status" value="1"/>
</dbReference>
<dbReference type="Gene3D" id="3.40.50.11980">
    <property type="match status" value="1"/>
</dbReference>
<keyword evidence="7" id="KW-0378">Hydrolase</keyword>
<comment type="similarity">
    <text evidence="2">Belongs to the ZC3H12 family.</text>
</comment>
<keyword evidence="8 10" id="KW-0862">Zinc</keyword>
<evidence type="ECO:0000256" key="11">
    <source>
        <dbReference type="SAM" id="MobiDB-lite"/>
    </source>
</evidence>
<dbReference type="PROSITE" id="PS50103">
    <property type="entry name" value="ZF_C3H1"/>
    <property type="match status" value="1"/>
</dbReference>
<feature type="compositionally biased region" description="Low complexity" evidence="11">
    <location>
        <begin position="398"/>
        <end position="408"/>
    </location>
</feature>
<keyword evidence="12" id="KW-0732">Signal</keyword>
<dbReference type="GO" id="GO:0005634">
    <property type="term" value="C:nucleus"/>
    <property type="evidence" value="ECO:0007669"/>
    <property type="project" value="TreeGrafter"/>
</dbReference>
<reference evidence="14 15" key="1">
    <citation type="submission" date="2024-03" db="EMBL/GenBank/DDBJ databases">
        <title>Adaptation during the transition from Ophiocordyceps entomopathogen to insect associate is accompanied by gene loss and intensified selection.</title>
        <authorList>
            <person name="Ward C.M."/>
            <person name="Onetto C.A."/>
            <person name="Borneman A.R."/>
        </authorList>
    </citation>
    <scope>NUCLEOTIDE SEQUENCE [LARGE SCALE GENOMIC DNA]</scope>
    <source>
        <strain evidence="14">AWRI1</strain>
        <tissue evidence="14">Single Adult Female</tissue>
    </source>
</reference>
<feature type="region of interest" description="Disordered" evidence="11">
    <location>
        <begin position="388"/>
        <end position="413"/>
    </location>
</feature>
<keyword evidence="6 10" id="KW-0863">Zinc-finger</keyword>
<feature type="region of interest" description="Disordered" evidence="11">
    <location>
        <begin position="45"/>
        <end position="73"/>
    </location>
</feature>
<comment type="cofactor">
    <cofactor evidence="1">
        <name>Mg(2+)</name>
        <dbReference type="ChEBI" id="CHEBI:18420"/>
    </cofactor>
</comment>
<evidence type="ECO:0000256" key="5">
    <source>
        <dbReference type="ARBA" id="ARBA00022759"/>
    </source>
</evidence>
<dbReference type="GO" id="GO:0004521">
    <property type="term" value="F:RNA endonuclease activity"/>
    <property type="evidence" value="ECO:0007669"/>
    <property type="project" value="TreeGrafter"/>
</dbReference>
<dbReference type="GO" id="GO:0003729">
    <property type="term" value="F:mRNA binding"/>
    <property type="evidence" value="ECO:0007669"/>
    <property type="project" value="TreeGrafter"/>
</dbReference>
<feature type="chain" id="PRO_5043024767" description="C3H1-type domain-containing protein" evidence="12">
    <location>
        <begin position="21"/>
        <end position="703"/>
    </location>
</feature>
<dbReference type="Proteomes" id="UP001367676">
    <property type="component" value="Unassembled WGS sequence"/>
</dbReference>
<evidence type="ECO:0000313" key="14">
    <source>
        <dbReference type="EMBL" id="KAK7574198.1"/>
    </source>
</evidence>
<comment type="caution">
    <text evidence="14">The sequence shown here is derived from an EMBL/GenBank/DDBJ whole genome shotgun (WGS) entry which is preliminary data.</text>
</comment>
<keyword evidence="3" id="KW-0540">Nuclease</keyword>
<feature type="compositionally biased region" description="Polar residues" evidence="11">
    <location>
        <begin position="432"/>
        <end position="442"/>
    </location>
</feature>
<dbReference type="GO" id="GO:0008270">
    <property type="term" value="F:zinc ion binding"/>
    <property type="evidence" value="ECO:0007669"/>
    <property type="project" value="UniProtKB-KW"/>
</dbReference>
<dbReference type="GO" id="GO:0016787">
    <property type="term" value="F:hydrolase activity"/>
    <property type="evidence" value="ECO:0007669"/>
    <property type="project" value="UniProtKB-KW"/>
</dbReference>
<dbReference type="InterPro" id="IPR021869">
    <property type="entry name" value="RNase_Zc3h12_NYN"/>
</dbReference>
<accession>A0AAN9XZG7</accession>
<dbReference type="InterPro" id="IPR040757">
    <property type="entry name" value="Regnase_1/ZC3H12_C"/>
</dbReference>
<evidence type="ECO:0000259" key="13">
    <source>
        <dbReference type="PROSITE" id="PS50103"/>
    </source>
</evidence>
<evidence type="ECO:0000256" key="4">
    <source>
        <dbReference type="ARBA" id="ARBA00022723"/>
    </source>
</evidence>
<feature type="signal peptide" evidence="12">
    <location>
        <begin position="1"/>
        <end position="20"/>
    </location>
</feature>
<dbReference type="GO" id="GO:0036464">
    <property type="term" value="C:cytoplasmic ribonucleoprotein granule"/>
    <property type="evidence" value="ECO:0007669"/>
    <property type="project" value="TreeGrafter"/>
</dbReference>
<dbReference type="AlphaFoldDB" id="A0AAN9XZG7"/>
<proteinExistence type="inferred from homology"/>
<dbReference type="Pfam" id="PF18039">
    <property type="entry name" value="UBA_6"/>
    <property type="match status" value="1"/>
</dbReference>
<evidence type="ECO:0000256" key="8">
    <source>
        <dbReference type="ARBA" id="ARBA00022833"/>
    </source>
</evidence>
<dbReference type="PANTHER" id="PTHR12876">
    <property type="entry name" value="N4BP1-RELATED"/>
    <property type="match status" value="1"/>
</dbReference>
<name>A0AAN9XZG7_9HEMI</name>
<dbReference type="Pfam" id="PF18561">
    <property type="entry name" value="Regnase_1_C"/>
    <property type="match status" value="1"/>
</dbReference>
<feature type="domain" description="C3H1-type" evidence="13">
    <location>
        <begin position="338"/>
        <end position="363"/>
    </location>
</feature>
<evidence type="ECO:0000256" key="9">
    <source>
        <dbReference type="ARBA" id="ARBA00022842"/>
    </source>
</evidence>
<evidence type="ECO:0000256" key="10">
    <source>
        <dbReference type="PROSITE-ProRule" id="PRU00723"/>
    </source>
</evidence>
<dbReference type="FunFam" id="3.40.50.11980:FF:000001">
    <property type="entry name" value="ZC3H12A isoform 1"/>
    <property type="match status" value="1"/>
</dbReference>
<evidence type="ECO:0000256" key="7">
    <source>
        <dbReference type="ARBA" id="ARBA00022801"/>
    </source>
</evidence>
<feature type="zinc finger region" description="C3H1-type" evidence="10">
    <location>
        <begin position="338"/>
        <end position="363"/>
    </location>
</feature>
<feature type="region of interest" description="Disordered" evidence="11">
    <location>
        <begin position="427"/>
        <end position="448"/>
    </location>
</feature>
<organism evidence="14 15">
    <name type="scientific">Parthenolecanium corni</name>
    <dbReference type="NCBI Taxonomy" id="536013"/>
    <lineage>
        <taxon>Eukaryota</taxon>
        <taxon>Metazoa</taxon>
        <taxon>Ecdysozoa</taxon>
        <taxon>Arthropoda</taxon>
        <taxon>Hexapoda</taxon>
        <taxon>Insecta</taxon>
        <taxon>Pterygota</taxon>
        <taxon>Neoptera</taxon>
        <taxon>Paraneoptera</taxon>
        <taxon>Hemiptera</taxon>
        <taxon>Sternorrhyncha</taxon>
        <taxon>Coccoidea</taxon>
        <taxon>Coccidae</taxon>
        <taxon>Parthenolecanium</taxon>
    </lineage>
</organism>